<dbReference type="Proteomes" id="UP000314294">
    <property type="component" value="Unassembled WGS sequence"/>
</dbReference>
<proteinExistence type="predicted"/>
<evidence type="ECO:0000313" key="3">
    <source>
        <dbReference type="Proteomes" id="UP000314294"/>
    </source>
</evidence>
<evidence type="ECO:0000313" key="2">
    <source>
        <dbReference type="EMBL" id="TNN40322.1"/>
    </source>
</evidence>
<dbReference type="EMBL" id="SRLO01001200">
    <property type="protein sequence ID" value="TNN40322.1"/>
    <property type="molecule type" value="Genomic_DNA"/>
</dbReference>
<keyword evidence="3" id="KW-1185">Reference proteome</keyword>
<sequence length="128" mass="13983">MEGRALSLNTSPSPWRRRIEPTGTLPTSGKRNKAKTHEDEGRGRHSGTSESAVKCSVAFIHDEHFDNFNAMMPKTSYFKIHGGSNEGVEARLFLAVSELSDTSPPCPVGFWLFVGNAAHADKRSGPRA</sequence>
<feature type="region of interest" description="Disordered" evidence="1">
    <location>
        <begin position="1"/>
        <end position="51"/>
    </location>
</feature>
<accession>A0A4Z2FJ68</accession>
<comment type="caution">
    <text evidence="2">The sequence shown here is derived from an EMBL/GenBank/DDBJ whole genome shotgun (WGS) entry which is preliminary data.</text>
</comment>
<protein>
    <submittedName>
        <fullName evidence="2">Uncharacterized protein</fullName>
    </submittedName>
</protein>
<gene>
    <name evidence="2" type="ORF">EYF80_049518</name>
</gene>
<dbReference type="AlphaFoldDB" id="A0A4Z2FJ68"/>
<reference evidence="2 3" key="1">
    <citation type="submission" date="2019-03" db="EMBL/GenBank/DDBJ databases">
        <title>First draft genome of Liparis tanakae, snailfish: a comprehensive survey of snailfish specific genes.</title>
        <authorList>
            <person name="Kim W."/>
            <person name="Song I."/>
            <person name="Jeong J.-H."/>
            <person name="Kim D."/>
            <person name="Kim S."/>
            <person name="Ryu S."/>
            <person name="Song J.Y."/>
            <person name="Lee S.K."/>
        </authorList>
    </citation>
    <scope>NUCLEOTIDE SEQUENCE [LARGE SCALE GENOMIC DNA]</scope>
    <source>
        <tissue evidence="2">Muscle</tissue>
    </source>
</reference>
<name>A0A4Z2FJ68_9TELE</name>
<evidence type="ECO:0000256" key="1">
    <source>
        <dbReference type="SAM" id="MobiDB-lite"/>
    </source>
</evidence>
<organism evidence="2 3">
    <name type="scientific">Liparis tanakae</name>
    <name type="common">Tanaka's snailfish</name>
    <dbReference type="NCBI Taxonomy" id="230148"/>
    <lineage>
        <taxon>Eukaryota</taxon>
        <taxon>Metazoa</taxon>
        <taxon>Chordata</taxon>
        <taxon>Craniata</taxon>
        <taxon>Vertebrata</taxon>
        <taxon>Euteleostomi</taxon>
        <taxon>Actinopterygii</taxon>
        <taxon>Neopterygii</taxon>
        <taxon>Teleostei</taxon>
        <taxon>Neoteleostei</taxon>
        <taxon>Acanthomorphata</taxon>
        <taxon>Eupercaria</taxon>
        <taxon>Perciformes</taxon>
        <taxon>Cottioidei</taxon>
        <taxon>Cottales</taxon>
        <taxon>Liparidae</taxon>
        <taxon>Liparis</taxon>
    </lineage>
</organism>